<dbReference type="PROSITE" id="PS51011">
    <property type="entry name" value="ARID"/>
    <property type="match status" value="1"/>
</dbReference>
<dbReference type="InterPro" id="IPR001606">
    <property type="entry name" value="ARID_dom"/>
</dbReference>
<dbReference type="InterPro" id="IPR036431">
    <property type="entry name" value="ARID_dom_sf"/>
</dbReference>
<feature type="compositionally biased region" description="Basic and acidic residues" evidence="4">
    <location>
        <begin position="419"/>
        <end position="431"/>
    </location>
</feature>
<evidence type="ECO:0000313" key="6">
    <source>
        <dbReference type="EMBL" id="KAK6185005.1"/>
    </source>
</evidence>
<evidence type="ECO:0000256" key="4">
    <source>
        <dbReference type="SAM" id="MobiDB-lite"/>
    </source>
</evidence>
<feature type="region of interest" description="Disordered" evidence="4">
    <location>
        <begin position="233"/>
        <end position="267"/>
    </location>
</feature>
<dbReference type="PANTHER" id="PTHR13964:SF44">
    <property type="entry name" value="ARID DOMAIN-CONTAINING PROTEIN"/>
    <property type="match status" value="1"/>
</dbReference>
<protein>
    <recommendedName>
        <fullName evidence="5">ARID domain-containing protein</fullName>
    </recommendedName>
</protein>
<keyword evidence="1" id="KW-0805">Transcription regulation</keyword>
<dbReference type="Proteomes" id="UP001347796">
    <property type="component" value="Unassembled WGS sequence"/>
</dbReference>
<feature type="region of interest" description="Disordered" evidence="4">
    <location>
        <begin position="399"/>
        <end position="448"/>
    </location>
</feature>
<organism evidence="6 7">
    <name type="scientific">Patella caerulea</name>
    <name type="common">Rayed Mediterranean limpet</name>
    <dbReference type="NCBI Taxonomy" id="87958"/>
    <lineage>
        <taxon>Eukaryota</taxon>
        <taxon>Metazoa</taxon>
        <taxon>Spiralia</taxon>
        <taxon>Lophotrochozoa</taxon>
        <taxon>Mollusca</taxon>
        <taxon>Gastropoda</taxon>
        <taxon>Patellogastropoda</taxon>
        <taxon>Patelloidea</taxon>
        <taxon>Patellidae</taxon>
        <taxon>Patella</taxon>
    </lineage>
</organism>
<dbReference type="Gene3D" id="1.10.150.60">
    <property type="entry name" value="ARID DNA-binding domain"/>
    <property type="match status" value="1"/>
</dbReference>
<feature type="region of interest" description="Disordered" evidence="4">
    <location>
        <begin position="665"/>
        <end position="760"/>
    </location>
</feature>
<gene>
    <name evidence="6" type="ORF">SNE40_007336</name>
</gene>
<keyword evidence="2" id="KW-0804">Transcription</keyword>
<feature type="compositionally biased region" description="Low complexity" evidence="4">
    <location>
        <begin position="677"/>
        <end position="689"/>
    </location>
</feature>
<evidence type="ECO:0000259" key="5">
    <source>
        <dbReference type="PROSITE" id="PS51011"/>
    </source>
</evidence>
<dbReference type="SMART" id="SM01014">
    <property type="entry name" value="ARID"/>
    <property type="match status" value="1"/>
</dbReference>
<feature type="compositionally biased region" description="Polar residues" evidence="4">
    <location>
        <begin position="724"/>
        <end position="741"/>
    </location>
</feature>
<evidence type="ECO:0000313" key="7">
    <source>
        <dbReference type="Proteomes" id="UP001347796"/>
    </source>
</evidence>
<dbReference type="GO" id="GO:0000976">
    <property type="term" value="F:transcription cis-regulatory region binding"/>
    <property type="evidence" value="ECO:0007669"/>
    <property type="project" value="TreeGrafter"/>
</dbReference>
<evidence type="ECO:0000256" key="2">
    <source>
        <dbReference type="ARBA" id="ARBA00023163"/>
    </source>
</evidence>
<dbReference type="GO" id="GO:0005634">
    <property type="term" value="C:nucleus"/>
    <property type="evidence" value="ECO:0007669"/>
    <property type="project" value="TreeGrafter"/>
</dbReference>
<reference evidence="6 7" key="1">
    <citation type="submission" date="2024-01" db="EMBL/GenBank/DDBJ databases">
        <title>The genome of the rayed Mediterranean limpet Patella caerulea (Linnaeus, 1758).</title>
        <authorList>
            <person name="Anh-Thu Weber A."/>
            <person name="Halstead-Nussloch G."/>
        </authorList>
    </citation>
    <scope>NUCLEOTIDE SEQUENCE [LARGE SCALE GENOMIC DNA]</scope>
    <source>
        <strain evidence="6">AATW-2023a</strain>
        <tissue evidence="6">Whole specimen</tissue>
    </source>
</reference>
<feature type="compositionally biased region" description="Basic and acidic residues" evidence="4">
    <location>
        <begin position="233"/>
        <end position="242"/>
    </location>
</feature>
<evidence type="ECO:0000256" key="1">
    <source>
        <dbReference type="ARBA" id="ARBA00023015"/>
    </source>
</evidence>
<keyword evidence="7" id="KW-1185">Reference proteome</keyword>
<dbReference type="SUPFAM" id="SSF46774">
    <property type="entry name" value="ARID-like"/>
    <property type="match status" value="1"/>
</dbReference>
<sequence>MEAQKVEFAGSPCGQHGTYTFFKSFKFKVDGKENNLAIGEFFFMKISKEIPLCIGELQLLWEDANSSHQLTSIRLYFLPENTPEGRDEYHGEDEILALHHKMILKLTDLIPMIQCKTDWTIGCSVPVDTGPDQSETEKTQDEKHYSLPQVIIQSYPQYCRFRAALKRLENVQDKWLKNALVCALGGFTTKSKNCRILYCLDTFYSSDLDELEIRCDHLAPNLKGRPRKKKLLLRKESSHDSDSSGQTEKLVYGGSPLLKPSPHKTRSQGCTFYEKNKTTEAEQIFLISLHKFMRNRNTPIERIPSLGFRQLDMYVFYKYAEKFGGYEAVTKKRLWKFLYDKLGGNPGSTSAATCTRRHYEKLLLPYEKHMKSLKAMKEKEKKAVLNKVKEKIEEKIEVFKRENNHSSQNSQRISSDTISEQKEKQWNDYRKQSNNNNNQHREKFKKTQRQTVKNLLDNVSAKETVKQEWISQASSLSLPTIPVKSENSSRLLEIPTVRQKTSILSPLAYRTAPKHLKPGASSAPIIPTTTSTSSLYYANGYPLAASQLFAHSVIPSPKTVEKANLYLVSPQASGSNQKKTPSSGHHGGLTSPSSHPHIPYMSTTVPAHSNHKRSYSVTDIMSPQFDRHTDSKRQRLELAPPPSNHCVNSHREEVCDDEPVDFSMKTLRKGNNEKKTIINTPTMTNPTKTHPQDFSRISGKTIPQNHASRSQQGHSSSRSSSASPMSTKSLDRPVTSSATSSDKARSKSKEAAPSSLQLSPGDVFNSTVHPAFQYAYLSQHSPTNLAANPLQIQQLYAAQFQANAAQLAAYEEMMRHQVFGQINTPAQILISPAQIYPQLLKDGQKFGASK</sequence>
<feature type="compositionally biased region" description="Polar residues" evidence="4">
    <location>
        <begin position="571"/>
        <end position="583"/>
    </location>
</feature>
<accession>A0AAN8JXQ6</accession>
<feature type="domain" description="ARID" evidence="5">
    <location>
        <begin position="279"/>
        <end position="371"/>
    </location>
</feature>
<name>A0AAN8JXQ6_PATCE</name>
<feature type="compositionally biased region" description="Polar residues" evidence="4">
    <location>
        <begin position="405"/>
        <end position="418"/>
    </location>
</feature>
<dbReference type="PANTHER" id="PTHR13964">
    <property type="entry name" value="RBP-RELATED"/>
    <property type="match status" value="1"/>
</dbReference>
<dbReference type="InterPro" id="IPR051232">
    <property type="entry name" value="ARID/SWI1_ChromRemod"/>
</dbReference>
<dbReference type="EMBL" id="JAZGQO010000006">
    <property type="protein sequence ID" value="KAK6185005.1"/>
    <property type="molecule type" value="Genomic_DNA"/>
</dbReference>
<keyword evidence="3" id="KW-0539">Nucleus</keyword>
<evidence type="ECO:0000256" key="3">
    <source>
        <dbReference type="ARBA" id="ARBA00023242"/>
    </source>
</evidence>
<dbReference type="CDD" id="cd16869">
    <property type="entry name" value="ARID_ARID5"/>
    <property type="match status" value="1"/>
</dbReference>
<proteinExistence type="predicted"/>
<dbReference type="AlphaFoldDB" id="A0AAN8JXQ6"/>
<dbReference type="GO" id="GO:0006357">
    <property type="term" value="P:regulation of transcription by RNA polymerase II"/>
    <property type="evidence" value="ECO:0007669"/>
    <property type="project" value="TreeGrafter"/>
</dbReference>
<comment type="caution">
    <text evidence="6">The sequence shown here is derived from an EMBL/GenBank/DDBJ whole genome shotgun (WGS) entry which is preliminary data.</text>
</comment>
<feature type="region of interest" description="Disordered" evidence="4">
    <location>
        <begin position="571"/>
        <end position="612"/>
    </location>
</feature>
<dbReference type="Pfam" id="PF01388">
    <property type="entry name" value="ARID"/>
    <property type="match status" value="1"/>
</dbReference>
<dbReference type="SMART" id="SM00501">
    <property type="entry name" value="BRIGHT"/>
    <property type="match status" value="1"/>
</dbReference>
<feature type="compositionally biased region" description="Low complexity" evidence="4">
    <location>
        <begin position="706"/>
        <end position="723"/>
    </location>
</feature>